<comment type="similarity">
    <text evidence="1">Belongs to the sigma-70 factor family. ECF subfamily.</text>
</comment>
<keyword evidence="2" id="KW-0805">Transcription regulation</keyword>
<reference evidence="8 9" key="1">
    <citation type="submission" date="2024-04" db="EMBL/GenBank/DDBJ databases">
        <title>Luteolibacter sp. isolated from soil.</title>
        <authorList>
            <person name="An J."/>
        </authorList>
    </citation>
    <scope>NUCLEOTIDE SEQUENCE [LARGE SCALE GENOMIC DNA]</scope>
    <source>
        <strain evidence="8 9">Y139</strain>
    </source>
</reference>
<comment type="caution">
    <text evidence="8">The sequence shown here is derived from an EMBL/GenBank/DDBJ whole genome shotgun (WGS) entry which is preliminary data.</text>
</comment>
<evidence type="ECO:0000313" key="8">
    <source>
        <dbReference type="EMBL" id="MEK7953038.1"/>
    </source>
</evidence>
<gene>
    <name evidence="8" type="ORF">WKV53_21165</name>
</gene>
<keyword evidence="5" id="KW-0804">Transcription</keyword>
<dbReference type="PANTHER" id="PTHR43133">
    <property type="entry name" value="RNA POLYMERASE ECF-TYPE SIGMA FACTO"/>
    <property type="match status" value="1"/>
</dbReference>
<proteinExistence type="inferred from homology"/>
<accession>A0ABU9AZ27</accession>
<organism evidence="8 9">
    <name type="scientific">Luteolibacter soli</name>
    <dbReference type="NCBI Taxonomy" id="3135280"/>
    <lineage>
        <taxon>Bacteria</taxon>
        <taxon>Pseudomonadati</taxon>
        <taxon>Verrucomicrobiota</taxon>
        <taxon>Verrucomicrobiia</taxon>
        <taxon>Verrucomicrobiales</taxon>
        <taxon>Verrucomicrobiaceae</taxon>
        <taxon>Luteolibacter</taxon>
    </lineage>
</organism>
<feature type="domain" description="RNA polymerase sigma-70 region 4" evidence="7">
    <location>
        <begin position="127"/>
        <end position="176"/>
    </location>
</feature>
<evidence type="ECO:0000259" key="7">
    <source>
        <dbReference type="Pfam" id="PF04545"/>
    </source>
</evidence>
<dbReference type="InterPro" id="IPR013324">
    <property type="entry name" value="RNA_pol_sigma_r3/r4-like"/>
</dbReference>
<feature type="domain" description="RNA polymerase sigma-70 region 2" evidence="6">
    <location>
        <begin position="25"/>
        <end position="92"/>
    </location>
</feature>
<dbReference type="InterPro" id="IPR014284">
    <property type="entry name" value="RNA_pol_sigma-70_dom"/>
</dbReference>
<evidence type="ECO:0000256" key="1">
    <source>
        <dbReference type="ARBA" id="ARBA00010641"/>
    </source>
</evidence>
<evidence type="ECO:0000256" key="3">
    <source>
        <dbReference type="ARBA" id="ARBA00023082"/>
    </source>
</evidence>
<dbReference type="EMBL" id="JBBUKT010000009">
    <property type="protein sequence ID" value="MEK7953038.1"/>
    <property type="molecule type" value="Genomic_DNA"/>
</dbReference>
<dbReference type="PANTHER" id="PTHR43133:SF8">
    <property type="entry name" value="RNA POLYMERASE SIGMA FACTOR HI_1459-RELATED"/>
    <property type="match status" value="1"/>
</dbReference>
<dbReference type="Gene3D" id="1.10.1740.10">
    <property type="match status" value="1"/>
</dbReference>
<dbReference type="Pfam" id="PF04542">
    <property type="entry name" value="Sigma70_r2"/>
    <property type="match status" value="1"/>
</dbReference>
<evidence type="ECO:0000256" key="2">
    <source>
        <dbReference type="ARBA" id="ARBA00023015"/>
    </source>
</evidence>
<dbReference type="SUPFAM" id="SSF88659">
    <property type="entry name" value="Sigma3 and sigma4 domains of RNA polymerase sigma factors"/>
    <property type="match status" value="1"/>
</dbReference>
<evidence type="ECO:0000256" key="5">
    <source>
        <dbReference type="ARBA" id="ARBA00023163"/>
    </source>
</evidence>
<dbReference type="NCBIfam" id="TIGR02937">
    <property type="entry name" value="sigma70-ECF"/>
    <property type="match status" value="1"/>
</dbReference>
<keyword evidence="3" id="KW-0731">Sigma factor</keyword>
<name>A0ABU9AZ27_9BACT</name>
<dbReference type="SUPFAM" id="SSF88946">
    <property type="entry name" value="Sigma2 domain of RNA polymerase sigma factors"/>
    <property type="match status" value="1"/>
</dbReference>
<dbReference type="InterPro" id="IPR007627">
    <property type="entry name" value="RNA_pol_sigma70_r2"/>
</dbReference>
<keyword evidence="9" id="KW-1185">Reference proteome</keyword>
<evidence type="ECO:0000256" key="4">
    <source>
        <dbReference type="ARBA" id="ARBA00023125"/>
    </source>
</evidence>
<dbReference type="InterPro" id="IPR036388">
    <property type="entry name" value="WH-like_DNA-bd_sf"/>
</dbReference>
<keyword evidence="4" id="KW-0238">DNA-binding</keyword>
<protein>
    <submittedName>
        <fullName evidence="8">Sigma-70 family RNA polymerase sigma factor</fullName>
    </submittedName>
</protein>
<evidence type="ECO:0000259" key="6">
    <source>
        <dbReference type="Pfam" id="PF04542"/>
    </source>
</evidence>
<dbReference type="Gene3D" id="1.10.10.10">
    <property type="entry name" value="Winged helix-like DNA-binding domain superfamily/Winged helix DNA-binding domain"/>
    <property type="match status" value="1"/>
</dbReference>
<sequence>MNALTDQELLREYAASRSDSAFRELVRRHIDLVHSAARRLVRDSHTAQDVTQAVFTALSKDARKVSSHPVLAGWLHKTTRHLSTNVIRADARRRVREQQAIAMNAQAASDSEPEPVWADIASHLDAVLGELSESDRDAVILRFFEKRSAKEIGCILGITAEAAQKRVNRAIERLRESFARRGVAGSGAGLTGVIGSNAVQAAPAGLTAAITAGVIAGSIANTTTTSILMTTLSKMLLPTAVVALAGTWLVQNREAERLRAEIAPAMQVQAANLPPSSVGFARVGADPSETGNSVGIGVGIGEASSGNEDTANGGGGGFSVVAGAMLDGEWSGPGPGPEPVALDKKGRPTTDMVETLELTDEEVAALETAIRRIRDDATGDFVKRVKLTSSGNKDDGDHYLYQAPARTDEGKIFFDAFAKAFADVLGESRGRKLTDAMTDYDFLGGMGKYDLEFDFCRTPEREIRVKAWYRKPGTTEDVLSRQCDQESFEEDFGKVFEFPDDGGSPSLKVPAR</sequence>
<dbReference type="Pfam" id="PF04545">
    <property type="entry name" value="Sigma70_r4"/>
    <property type="match status" value="1"/>
</dbReference>
<dbReference type="CDD" id="cd06171">
    <property type="entry name" value="Sigma70_r4"/>
    <property type="match status" value="1"/>
</dbReference>
<evidence type="ECO:0000313" key="9">
    <source>
        <dbReference type="Proteomes" id="UP001371305"/>
    </source>
</evidence>
<dbReference type="InterPro" id="IPR039425">
    <property type="entry name" value="RNA_pol_sigma-70-like"/>
</dbReference>
<dbReference type="RefSeq" id="WP_341406798.1">
    <property type="nucleotide sequence ID" value="NZ_JBBUKT010000009.1"/>
</dbReference>
<dbReference type="InterPro" id="IPR013325">
    <property type="entry name" value="RNA_pol_sigma_r2"/>
</dbReference>
<dbReference type="InterPro" id="IPR007630">
    <property type="entry name" value="RNA_pol_sigma70_r4"/>
</dbReference>
<dbReference type="Proteomes" id="UP001371305">
    <property type="component" value="Unassembled WGS sequence"/>
</dbReference>